<keyword evidence="4" id="KW-0479">Metal-binding</keyword>
<accession>A0A3P7YKX1</accession>
<dbReference type="OrthoDB" id="272271at2759"/>
<comment type="similarity">
    <text evidence="2">Belongs to the metallo-dependent hydrolases superfamily. Adenosine and AMP deaminases family.</text>
</comment>
<evidence type="ECO:0000256" key="3">
    <source>
        <dbReference type="ARBA" id="ARBA00012784"/>
    </source>
</evidence>
<keyword evidence="5" id="KW-0378">Hydrolase</keyword>
<proteinExistence type="inferred from homology"/>
<protein>
    <recommendedName>
        <fullName evidence="3">adenosine deaminase</fullName>
        <ecNumber evidence="3">3.5.4.4</ecNumber>
    </recommendedName>
</protein>
<dbReference type="InterPro" id="IPR006330">
    <property type="entry name" value="Ado/ade_deaminase"/>
</dbReference>
<evidence type="ECO:0000256" key="1">
    <source>
        <dbReference type="ARBA" id="ARBA00001947"/>
    </source>
</evidence>
<dbReference type="EC" id="3.5.4.4" evidence="3"/>
<dbReference type="GO" id="GO:0005829">
    <property type="term" value="C:cytosol"/>
    <property type="evidence" value="ECO:0007669"/>
    <property type="project" value="TreeGrafter"/>
</dbReference>
<comment type="cofactor">
    <cofactor evidence="1">
        <name>Zn(2+)</name>
        <dbReference type="ChEBI" id="CHEBI:29105"/>
    </cofactor>
</comment>
<dbReference type="Gene3D" id="3.20.20.140">
    <property type="entry name" value="Metal-dependent hydrolases"/>
    <property type="match status" value="2"/>
</dbReference>
<keyword evidence="6" id="KW-0862">Zinc</keyword>
<dbReference type="GO" id="GO:0009897">
    <property type="term" value="C:external side of plasma membrane"/>
    <property type="evidence" value="ECO:0007669"/>
    <property type="project" value="TreeGrafter"/>
</dbReference>
<dbReference type="GO" id="GO:0046103">
    <property type="term" value="P:inosine biosynthetic process"/>
    <property type="evidence" value="ECO:0007669"/>
    <property type="project" value="TreeGrafter"/>
</dbReference>
<dbReference type="InterPro" id="IPR032466">
    <property type="entry name" value="Metal_Hydrolase"/>
</dbReference>
<dbReference type="InterPro" id="IPR001365">
    <property type="entry name" value="A_deaminase_dom"/>
</dbReference>
<dbReference type="PANTHER" id="PTHR11409">
    <property type="entry name" value="ADENOSINE DEAMINASE"/>
    <property type="match status" value="1"/>
</dbReference>
<evidence type="ECO:0000256" key="2">
    <source>
        <dbReference type="ARBA" id="ARBA00006676"/>
    </source>
</evidence>
<evidence type="ECO:0000256" key="4">
    <source>
        <dbReference type="ARBA" id="ARBA00022723"/>
    </source>
</evidence>
<name>A0A3P7YKX1_HELPZ</name>
<reference evidence="8" key="1">
    <citation type="submission" date="2018-11" db="EMBL/GenBank/DDBJ databases">
        <authorList>
            <consortium name="Pathogen Informatics"/>
        </authorList>
    </citation>
    <scope>NUCLEOTIDE SEQUENCE [LARGE SCALE GENOMIC DNA]</scope>
</reference>
<gene>
    <name evidence="8" type="ORF">HPBE_LOCUS11477</name>
</gene>
<feature type="domain" description="Adenosine deaminase" evidence="7">
    <location>
        <begin position="172"/>
        <end position="240"/>
    </location>
</feature>
<dbReference type="GO" id="GO:0004000">
    <property type="term" value="F:adenosine deaminase activity"/>
    <property type="evidence" value="ECO:0007669"/>
    <property type="project" value="TreeGrafter"/>
</dbReference>
<dbReference type="PANTHER" id="PTHR11409:SF43">
    <property type="entry name" value="ADENOSINE DEAMINASE"/>
    <property type="match status" value="1"/>
</dbReference>
<dbReference type="AlphaFoldDB" id="A0A3P7YKX1"/>
<sequence>MARNLLRNTEPNAMVTVPTVTEQSEKDLSFPKVVLHLHLDGSIRFSTLLELSLPHGTPLKGAKTVEKLKKVTHESANLSKLLEAFDLFLPVVRGDKVAIERIAYEMCDDQAADGVVYFEGRYSPHLLCLPGGELTPKGIVEAKMIAEKRNSNSPGGMPVLVGHDWAVPLDWKDHPVATWAKDKVNFSISRDDPTCFDSTMLSELHLVQHEVGLSPHQLWQCQLNAARSCILPEKRPIVEKILAAEPKSH</sequence>
<evidence type="ECO:0000313" key="8">
    <source>
        <dbReference type="EMBL" id="VDO88736.1"/>
    </source>
</evidence>
<evidence type="ECO:0000259" key="7">
    <source>
        <dbReference type="Pfam" id="PF00962"/>
    </source>
</evidence>
<dbReference type="GO" id="GO:0060169">
    <property type="term" value="P:negative regulation of adenosine receptor signaling pathway"/>
    <property type="evidence" value="ECO:0007669"/>
    <property type="project" value="TreeGrafter"/>
</dbReference>
<feature type="domain" description="Adenosine deaminase" evidence="7">
    <location>
        <begin position="31"/>
        <end position="142"/>
    </location>
</feature>
<organism evidence="8">
    <name type="scientific">Heligmosomoides polygyrus</name>
    <name type="common">Parasitic roundworm</name>
    <dbReference type="NCBI Taxonomy" id="6339"/>
    <lineage>
        <taxon>Eukaryota</taxon>
        <taxon>Metazoa</taxon>
        <taxon>Ecdysozoa</taxon>
        <taxon>Nematoda</taxon>
        <taxon>Chromadorea</taxon>
        <taxon>Rhabditida</taxon>
        <taxon>Rhabditina</taxon>
        <taxon>Rhabditomorpha</taxon>
        <taxon>Strongyloidea</taxon>
        <taxon>Heligmosomidae</taxon>
        <taxon>Heligmosomoides</taxon>
    </lineage>
</organism>
<dbReference type="SUPFAM" id="SSF51556">
    <property type="entry name" value="Metallo-dependent hydrolases"/>
    <property type="match status" value="2"/>
</dbReference>
<dbReference type="EMBL" id="UZAH01027119">
    <property type="protein sequence ID" value="VDO88736.1"/>
    <property type="molecule type" value="Genomic_DNA"/>
</dbReference>
<dbReference type="Pfam" id="PF00962">
    <property type="entry name" value="A_deaminase"/>
    <property type="match status" value="2"/>
</dbReference>
<dbReference type="GO" id="GO:0046872">
    <property type="term" value="F:metal ion binding"/>
    <property type="evidence" value="ECO:0007669"/>
    <property type="project" value="UniProtKB-KW"/>
</dbReference>
<evidence type="ECO:0000256" key="5">
    <source>
        <dbReference type="ARBA" id="ARBA00022801"/>
    </source>
</evidence>
<dbReference type="GO" id="GO:0006154">
    <property type="term" value="P:adenosine catabolic process"/>
    <property type="evidence" value="ECO:0007669"/>
    <property type="project" value="TreeGrafter"/>
</dbReference>
<evidence type="ECO:0000256" key="6">
    <source>
        <dbReference type="ARBA" id="ARBA00022833"/>
    </source>
</evidence>
<dbReference type="GO" id="GO:0043103">
    <property type="term" value="P:hypoxanthine salvage"/>
    <property type="evidence" value="ECO:0007669"/>
    <property type="project" value="TreeGrafter"/>
</dbReference>